<dbReference type="EMBL" id="JAPZBT010000002">
    <property type="protein sequence ID" value="KAJ5372054.1"/>
    <property type="molecule type" value="Genomic_DNA"/>
</dbReference>
<dbReference type="GeneID" id="81460973"/>
<organism evidence="1 2">
    <name type="scientific">Penicillium concentricum</name>
    <dbReference type="NCBI Taxonomy" id="293559"/>
    <lineage>
        <taxon>Eukaryota</taxon>
        <taxon>Fungi</taxon>
        <taxon>Dikarya</taxon>
        <taxon>Ascomycota</taxon>
        <taxon>Pezizomycotina</taxon>
        <taxon>Eurotiomycetes</taxon>
        <taxon>Eurotiomycetidae</taxon>
        <taxon>Eurotiales</taxon>
        <taxon>Aspergillaceae</taxon>
        <taxon>Penicillium</taxon>
    </lineage>
</organism>
<dbReference type="RefSeq" id="XP_056578040.1">
    <property type="nucleotide sequence ID" value="XM_056721790.1"/>
</dbReference>
<gene>
    <name evidence="1" type="ORF">N7517_004060</name>
</gene>
<dbReference type="Gene3D" id="1.25.40.20">
    <property type="entry name" value="Ankyrin repeat-containing domain"/>
    <property type="match status" value="1"/>
</dbReference>
<dbReference type="SMART" id="SM00248">
    <property type="entry name" value="ANK"/>
    <property type="match status" value="3"/>
</dbReference>
<dbReference type="SUPFAM" id="SSF48403">
    <property type="entry name" value="Ankyrin repeat"/>
    <property type="match status" value="1"/>
</dbReference>
<protein>
    <submittedName>
        <fullName evidence="1">Uncharacterized protein</fullName>
    </submittedName>
</protein>
<dbReference type="AlphaFoldDB" id="A0A9W9V912"/>
<reference evidence="1" key="1">
    <citation type="submission" date="2022-12" db="EMBL/GenBank/DDBJ databases">
        <authorList>
            <person name="Petersen C."/>
        </authorList>
    </citation>
    <scope>NUCLEOTIDE SEQUENCE</scope>
    <source>
        <strain evidence="1">IBT 3081</strain>
    </source>
</reference>
<reference evidence="1" key="2">
    <citation type="journal article" date="2023" name="IMA Fungus">
        <title>Comparative genomic study of the Penicillium genus elucidates a diverse pangenome and 15 lateral gene transfer events.</title>
        <authorList>
            <person name="Petersen C."/>
            <person name="Sorensen T."/>
            <person name="Nielsen M.R."/>
            <person name="Sondergaard T.E."/>
            <person name="Sorensen J.L."/>
            <person name="Fitzpatrick D.A."/>
            <person name="Frisvad J.C."/>
            <person name="Nielsen K.L."/>
        </authorList>
    </citation>
    <scope>NUCLEOTIDE SEQUENCE</scope>
    <source>
        <strain evidence="1">IBT 3081</strain>
    </source>
</reference>
<dbReference type="InterPro" id="IPR036770">
    <property type="entry name" value="Ankyrin_rpt-contain_sf"/>
</dbReference>
<name>A0A9W9V912_9EURO</name>
<sequence length="125" mass="14566">MCIQHALVVAIRGGHTEIVVVLLDFGVQANFYYDKRVRCWYKIDFSPLFTAVQFWNLELVDLPLKRGADPERYFPSPLYRAVEDGRRNIITILLKYGVGWHAAKTLKLAVLRKDESMARFFLMED</sequence>
<comment type="caution">
    <text evidence="1">The sequence shown here is derived from an EMBL/GenBank/DDBJ whole genome shotgun (WGS) entry which is preliminary data.</text>
</comment>
<evidence type="ECO:0000313" key="1">
    <source>
        <dbReference type="EMBL" id="KAJ5372054.1"/>
    </source>
</evidence>
<dbReference type="InterPro" id="IPR002110">
    <property type="entry name" value="Ankyrin_rpt"/>
</dbReference>
<accession>A0A9W9V912</accession>
<dbReference type="OrthoDB" id="4772757at2759"/>
<evidence type="ECO:0000313" key="2">
    <source>
        <dbReference type="Proteomes" id="UP001147752"/>
    </source>
</evidence>
<proteinExistence type="predicted"/>
<keyword evidence="2" id="KW-1185">Reference proteome</keyword>
<dbReference type="Proteomes" id="UP001147752">
    <property type="component" value="Unassembled WGS sequence"/>
</dbReference>